<name>A0A6H5H710_9HEMI</name>
<proteinExistence type="predicted"/>
<dbReference type="Proteomes" id="UP000479000">
    <property type="component" value="Unassembled WGS sequence"/>
</dbReference>
<evidence type="ECO:0000313" key="2">
    <source>
        <dbReference type="Proteomes" id="UP000479000"/>
    </source>
</evidence>
<keyword evidence="2" id="KW-1185">Reference proteome</keyword>
<gene>
    <name evidence="1" type="ORF">NTEN_LOCUS16829</name>
</gene>
<accession>A0A6H5H710</accession>
<feature type="non-terminal residue" evidence="1">
    <location>
        <position position="1"/>
    </location>
</feature>
<protein>
    <submittedName>
        <fullName evidence="1">Uncharacterized protein</fullName>
    </submittedName>
</protein>
<dbReference type="AlphaFoldDB" id="A0A6H5H710"/>
<evidence type="ECO:0000313" key="1">
    <source>
        <dbReference type="EMBL" id="CAB0012011.1"/>
    </source>
</evidence>
<sequence>PRRDEPQTPVGSLDTGSELRSSKRLIKVDYSYLDGVHMLLCSCQEPPLLVTLASCTRTPS</sequence>
<dbReference type="EMBL" id="CADCXU010024723">
    <property type="protein sequence ID" value="CAB0012011.1"/>
    <property type="molecule type" value="Genomic_DNA"/>
</dbReference>
<reference evidence="1 2" key="1">
    <citation type="submission" date="2020-02" db="EMBL/GenBank/DDBJ databases">
        <authorList>
            <person name="Ferguson B K."/>
        </authorList>
    </citation>
    <scope>NUCLEOTIDE SEQUENCE [LARGE SCALE GENOMIC DNA]</scope>
</reference>
<organism evidence="1 2">
    <name type="scientific">Nesidiocoris tenuis</name>
    <dbReference type="NCBI Taxonomy" id="355587"/>
    <lineage>
        <taxon>Eukaryota</taxon>
        <taxon>Metazoa</taxon>
        <taxon>Ecdysozoa</taxon>
        <taxon>Arthropoda</taxon>
        <taxon>Hexapoda</taxon>
        <taxon>Insecta</taxon>
        <taxon>Pterygota</taxon>
        <taxon>Neoptera</taxon>
        <taxon>Paraneoptera</taxon>
        <taxon>Hemiptera</taxon>
        <taxon>Heteroptera</taxon>
        <taxon>Panheteroptera</taxon>
        <taxon>Cimicomorpha</taxon>
        <taxon>Miridae</taxon>
        <taxon>Dicyphina</taxon>
        <taxon>Nesidiocoris</taxon>
    </lineage>
</organism>